<proteinExistence type="predicted"/>
<accession>A0A915JI29</accession>
<evidence type="ECO:0000313" key="2">
    <source>
        <dbReference type="WBParaSite" id="nRc.2.0.1.t25773-RA"/>
    </source>
</evidence>
<protein>
    <submittedName>
        <fullName evidence="2">Uncharacterized protein</fullName>
    </submittedName>
</protein>
<sequence>MKSYDLEWDHHCLGRQACHNDRTTQEWCRDKLPTSYHSCRLDIGNPKECDPPFNDHGRYNLSALVEIPRSHFCILTGFVTKGKPMTCSKKRARGFCKLNCINECNTTTLTSVYCPELIRKVPGTFKSELITLVCLCNGTDSKGRSVKFMCHEKTKANLLCNALQV</sequence>
<keyword evidence="1" id="KW-1185">Reference proteome</keyword>
<dbReference type="WBParaSite" id="nRc.2.0.1.t25773-RA">
    <property type="protein sequence ID" value="nRc.2.0.1.t25773-RA"/>
    <property type="gene ID" value="nRc.2.0.1.g25773"/>
</dbReference>
<dbReference type="Proteomes" id="UP000887565">
    <property type="component" value="Unplaced"/>
</dbReference>
<reference evidence="2" key="1">
    <citation type="submission" date="2022-11" db="UniProtKB">
        <authorList>
            <consortium name="WormBaseParasite"/>
        </authorList>
    </citation>
    <scope>IDENTIFICATION</scope>
</reference>
<evidence type="ECO:0000313" key="1">
    <source>
        <dbReference type="Proteomes" id="UP000887565"/>
    </source>
</evidence>
<name>A0A915JI29_ROMCU</name>
<dbReference type="AlphaFoldDB" id="A0A915JI29"/>
<organism evidence="1 2">
    <name type="scientific">Romanomermis culicivorax</name>
    <name type="common">Nematode worm</name>
    <dbReference type="NCBI Taxonomy" id="13658"/>
    <lineage>
        <taxon>Eukaryota</taxon>
        <taxon>Metazoa</taxon>
        <taxon>Ecdysozoa</taxon>
        <taxon>Nematoda</taxon>
        <taxon>Enoplea</taxon>
        <taxon>Dorylaimia</taxon>
        <taxon>Mermithida</taxon>
        <taxon>Mermithoidea</taxon>
        <taxon>Mermithidae</taxon>
        <taxon>Romanomermis</taxon>
    </lineage>
</organism>